<proteinExistence type="predicted"/>
<protein>
    <submittedName>
        <fullName evidence="2">Uncharacterized protein DUF4386</fullName>
    </submittedName>
</protein>
<comment type="caution">
    <text evidence="2">The sequence shown here is derived from an EMBL/GenBank/DDBJ whole genome shotgun (WGS) entry which is preliminary data.</text>
</comment>
<dbReference type="Pfam" id="PF14329">
    <property type="entry name" value="DUF4386"/>
    <property type="match status" value="1"/>
</dbReference>
<feature type="transmembrane region" description="Helical" evidence="1">
    <location>
        <begin position="62"/>
        <end position="86"/>
    </location>
</feature>
<keyword evidence="1" id="KW-0812">Transmembrane</keyword>
<organism evidence="2 3">
    <name type="scientific">Nonomuraea polychroma</name>
    <dbReference type="NCBI Taxonomy" id="46176"/>
    <lineage>
        <taxon>Bacteria</taxon>
        <taxon>Bacillati</taxon>
        <taxon>Actinomycetota</taxon>
        <taxon>Actinomycetes</taxon>
        <taxon>Streptosporangiales</taxon>
        <taxon>Streptosporangiaceae</taxon>
        <taxon>Nonomuraea</taxon>
    </lineage>
</organism>
<keyword evidence="1" id="KW-1133">Transmembrane helix</keyword>
<keyword evidence="1" id="KW-0472">Membrane</keyword>
<evidence type="ECO:0000313" key="2">
    <source>
        <dbReference type="EMBL" id="RVX38831.1"/>
    </source>
</evidence>
<dbReference type="AlphaFoldDB" id="A0A438LZK4"/>
<feature type="transmembrane region" description="Helical" evidence="1">
    <location>
        <begin position="145"/>
        <end position="163"/>
    </location>
</feature>
<sequence length="238" mass="25061">MTTSETTHQPIRRAALIGGTALLVLAVLAGFANFGVLENLVAEGDAQRTAQNIREAETLFRYGVAGFLVVAVLDVVVAWALLVFFAPVHEGVATLAAWFRAVYAGVFTVAIAQLAGVPSLLGAADTTGGRLDAEVLSKINAFHDIWDAGLSLFGLHLALLGYLAYKARYVPRLVGVLVLIAGLGYLVDSLGRLLVPGSSIEAAMFTFVGEVVLMVWLLVKGGRVTVDESAPASPVRQS</sequence>
<keyword evidence="3" id="KW-1185">Reference proteome</keyword>
<name>A0A438LZK4_9ACTN</name>
<accession>A0A438LZK4</accession>
<evidence type="ECO:0000313" key="3">
    <source>
        <dbReference type="Proteomes" id="UP000284824"/>
    </source>
</evidence>
<dbReference type="RefSeq" id="WP_127931410.1">
    <property type="nucleotide sequence ID" value="NZ_SAUN01000001.1"/>
</dbReference>
<feature type="transmembrane region" description="Helical" evidence="1">
    <location>
        <begin position="98"/>
        <end position="124"/>
    </location>
</feature>
<feature type="transmembrane region" description="Helical" evidence="1">
    <location>
        <begin position="169"/>
        <end position="187"/>
    </location>
</feature>
<feature type="transmembrane region" description="Helical" evidence="1">
    <location>
        <begin position="199"/>
        <end position="219"/>
    </location>
</feature>
<feature type="transmembrane region" description="Helical" evidence="1">
    <location>
        <begin position="15"/>
        <end position="41"/>
    </location>
</feature>
<gene>
    <name evidence="2" type="ORF">EDD27_1159</name>
</gene>
<dbReference type="OrthoDB" id="4196772at2"/>
<dbReference type="Proteomes" id="UP000284824">
    <property type="component" value="Unassembled WGS sequence"/>
</dbReference>
<dbReference type="InterPro" id="IPR025495">
    <property type="entry name" value="DUF4386"/>
</dbReference>
<evidence type="ECO:0000256" key="1">
    <source>
        <dbReference type="SAM" id="Phobius"/>
    </source>
</evidence>
<reference evidence="2 3" key="1">
    <citation type="submission" date="2019-01" db="EMBL/GenBank/DDBJ databases">
        <title>Sequencing the genomes of 1000 actinobacteria strains.</title>
        <authorList>
            <person name="Klenk H.-P."/>
        </authorList>
    </citation>
    <scope>NUCLEOTIDE SEQUENCE [LARGE SCALE GENOMIC DNA]</scope>
    <source>
        <strain evidence="2 3">DSM 43925</strain>
    </source>
</reference>
<dbReference type="EMBL" id="SAUN01000001">
    <property type="protein sequence ID" value="RVX38831.1"/>
    <property type="molecule type" value="Genomic_DNA"/>
</dbReference>